<feature type="transmembrane region" description="Helical" evidence="8">
    <location>
        <begin position="250"/>
        <end position="268"/>
    </location>
</feature>
<comment type="similarity">
    <text evidence="2 8">Belongs to the major facilitator superfamily. Bcr/CmlA family.</text>
</comment>
<proteinExistence type="inferred from homology"/>
<dbReference type="Pfam" id="PF07690">
    <property type="entry name" value="MFS_1"/>
    <property type="match status" value="1"/>
</dbReference>
<keyword evidence="6 8" id="KW-1133">Transmembrane helix</keyword>
<feature type="transmembrane region" description="Helical" evidence="8">
    <location>
        <begin position="372"/>
        <end position="392"/>
    </location>
</feature>
<dbReference type="AlphaFoldDB" id="A0A1V3NU46"/>
<name>A0A1V3NU46_9GAMM</name>
<organism evidence="10 11">
    <name type="scientific">Thioalkalivibrio denitrificans</name>
    <dbReference type="NCBI Taxonomy" id="108003"/>
    <lineage>
        <taxon>Bacteria</taxon>
        <taxon>Pseudomonadati</taxon>
        <taxon>Pseudomonadota</taxon>
        <taxon>Gammaproteobacteria</taxon>
        <taxon>Chromatiales</taxon>
        <taxon>Ectothiorhodospiraceae</taxon>
        <taxon>Thioalkalivibrio</taxon>
    </lineage>
</organism>
<dbReference type="Proteomes" id="UP000189462">
    <property type="component" value="Unassembled WGS sequence"/>
</dbReference>
<keyword evidence="5 8" id="KW-0812">Transmembrane</keyword>
<feature type="transmembrane region" description="Helical" evidence="8">
    <location>
        <begin position="134"/>
        <end position="156"/>
    </location>
</feature>
<dbReference type="SUPFAM" id="SSF103473">
    <property type="entry name" value="MFS general substrate transporter"/>
    <property type="match status" value="1"/>
</dbReference>
<keyword evidence="11" id="KW-1185">Reference proteome</keyword>
<evidence type="ECO:0000256" key="5">
    <source>
        <dbReference type="ARBA" id="ARBA00022692"/>
    </source>
</evidence>
<protein>
    <recommendedName>
        <fullName evidence="8">Bcr/CflA family efflux transporter</fullName>
    </recommendedName>
</protein>
<dbReference type="RefSeq" id="WP_077277376.1">
    <property type="nucleotide sequence ID" value="NZ_MVBK01000008.1"/>
</dbReference>
<sequence length="411" mass="44149">MTPAHSRWRIALLMTALAMLAPFTLDTYLPSFPDIAAEFGAGPAAMQQTLSLYLLGFAAMTLVYGPLSDAFGRRPVVLVALIGYVLASIGCALAPNMEVFLAMRVAQGMSAGAGTVIARALVRDLYAGNEAQRVIGMMMMMFGAAPAVAPIIGGLLQDLAGWRSVFVFLSFLGLAVWVLTLKRMPETLPPIARVSIAPRFVLGSYWGAIRNPRFMGLTLAFACAFGGMFLYIAASPEIIYRLLGYGATDFWRLFLPLIFGIVLGGWLSGRLADRVPPARMVMAGLSLMGLAVLVNLAQAHWLPVHPVPALGPLPLYSLGLALLMPNLTVLALDCYPYQRGMASAVQTFLQLVGNSLVAALMVAPLARHLAGLAAGMAVLWLSALALWGLWWWRYRVTLSIDPRSTGPENPA</sequence>
<comment type="caution">
    <text evidence="10">The sequence shown here is derived from an EMBL/GenBank/DDBJ whole genome shotgun (WGS) entry which is preliminary data.</text>
</comment>
<dbReference type="STRING" id="108003.B1C78_01530"/>
<dbReference type="EMBL" id="MVBK01000008">
    <property type="protein sequence ID" value="OOG28551.1"/>
    <property type="molecule type" value="Genomic_DNA"/>
</dbReference>
<feature type="transmembrane region" description="Helical" evidence="8">
    <location>
        <begin position="50"/>
        <end position="67"/>
    </location>
</feature>
<evidence type="ECO:0000256" key="3">
    <source>
        <dbReference type="ARBA" id="ARBA00022448"/>
    </source>
</evidence>
<evidence type="ECO:0000256" key="2">
    <source>
        <dbReference type="ARBA" id="ARBA00006236"/>
    </source>
</evidence>
<gene>
    <name evidence="10" type="ORF">B1C78_01530</name>
</gene>
<comment type="caution">
    <text evidence="8">Lacks conserved residue(s) required for the propagation of feature annotation.</text>
</comment>
<dbReference type="InterPro" id="IPR011701">
    <property type="entry name" value="MFS"/>
</dbReference>
<dbReference type="GO" id="GO:0042910">
    <property type="term" value="F:xenobiotic transmembrane transporter activity"/>
    <property type="evidence" value="ECO:0007669"/>
    <property type="project" value="InterPro"/>
</dbReference>
<dbReference type="OrthoDB" id="9812221at2"/>
<comment type="subcellular location">
    <subcellularLocation>
        <location evidence="8">Cell inner membrane</location>
        <topology evidence="8">Multi-pass membrane protein</topology>
    </subcellularLocation>
    <subcellularLocation>
        <location evidence="1">Cell membrane</location>
        <topology evidence="1">Multi-pass membrane protein</topology>
    </subcellularLocation>
</comment>
<evidence type="ECO:0000313" key="11">
    <source>
        <dbReference type="Proteomes" id="UP000189462"/>
    </source>
</evidence>
<evidence type="ECO:0000256" key="8">
    <source>
        <dbReference type="RuleBase" id="RU365088"/>
    </source>
</evidence>
<dbReference type="Gene3D" id="1.20.1720.10">
    <property type="entry name" value="Multidrug resistance protein D"/>
    <property type="match status" value="1"/>
</dbReference>
<feature type="domain" description="Major facilitator superfamily (MFS) profile" evidence="9">
    <location>
        <begin position="10"/>
        <end position="400"/>
    </location>
</feature>
<dbReference type="PANTHER" id="PTHR23502">
    <property type="entry name" value="MAJOR FACILITATOR SUPERFAMILY"/>
    <property type="match status" value="1"/>
</dbReference>
<keyword evidence="7 8" id="KW-0472">Membrane</keyword>
<keyword evidence="3 8" id="KW-0813">Transport</keyword>
<dbReference type="NCBIfam" id="TIGR00710">
    <property type="entry name" value="efflux_Bcr_CflA"/>
    <property type="match status" value="1"/>
</dbReference>
<dbReference type="InterPro" id="IPR020846">
    <property type="entry name" value="MFS_dom"/>
</dbReference>
<keyword evidence="4" id="KW-1003">Cell membrane</keyword>
<evidence type="ECO:0000256" key="7">
    <source>
        <dbReference type="ARBA" id="ARBA00023136"/>
    </source>
</evidence>
<feature type="transmembrane region" description="Helical" evidence="8">
    <location>
        <begin position="76"/>
        <end position="95"/>
    </location>
</feature>
<feature type="transmembrane region" description="Helical" evidence="8">
    <location>
        <begin position="313"/>
        <end position="335"/>
    </location>
</feature>
<dbReference type="CDD" id="cd17320">
    <property type="entry name" value="MFS_MdfA_MDR_like"/>
    <property type="match status" value="1"/>
</dbReference>
<feature type="transmembrane region" description="Helical" evidence="8">
    <location>
        <begin position="162"/>
        <end position="181"/>
    </location>
</feature>
<evidence type="ECO:0000256" key="1">
    <source>
        <dbReference type="ARBA" id="ARBA00004651"/>
    </source>
</evidence>
<reference evidence="10 11" key="1">
    <citation type="submission" date="2017-02" db="EMBL/GenBank/DDBJ databases">
        <title>Genomic diversity within the haloalkaliphilic genus Thioalkalivibrio.</title>
        <authorList>
            <person name="Ahn A.-C."/>
            <person name="Meier-Kolthoff J."/>
            <person name="Overmars L."/>
            <person name="Richter M."/>
            <person name="Woyke T."/>
            <person name="Sorokin D.Y."/>
            <person name="Muyzer G."/>
        </authorList>
    </citation>
    <scope>NUCLEOTIDE SEQUENCE [LARGE SCALE GENOMIC DNA]</scope>
    <source>
        <strain evidence="10 11">ALJD</strain>
    </source>
</reference>
<feature type="transmembrane region" description="Helical" evidence="8">
    <location>
        <begin position="347"/>
        <end position="366"/>
    </location>
</feature>
<dbReference type="PANTHER" id="PTHR23502:SF132">
    <property type="entry name" value="POLYAMINE TRANSPORTER 2-RELATED"/>
    <property type="match status" value="1"/>
</dbReference>
<dbReference type="InterPro" id="IPR036259">
    <property type="entry name" value="MFS_trans_sf"/>
</dbReference>
<evidence type="ECO:0000256" key="6">
    <source>
        <dbReference type="ARBA" id="ARBA00022989"/>
    </source>
</evidence>
<dbReference type="GO" id="GO:0005886">
    <property type="term" value="C:plasma membrane"/>
    <property type="evidence" value="ECO:0007669"/>
    <property type="project" value="UniProtKB-SubCell"/>
</dbReference>
<evidence type="ECO:0000256" key="4">
    <source>
        <dbReference type="ARBA" id="ARBA00022475"/>
    </source>
</evidence>
<evidence type="ECO:0000313" key="10">
    <source>
        <dbReference type="EMBL" id="OOG28551.1"/>
    </source>
</evidence>
<feature type="transmembrane region" description="Helical" evidence="8">
    <location>
        <begin position="214"/>
        <end position="234"/>
    </location>
</feature>
<dbReference type="InterPro" id="IPR004812">
    <property type="entry name" value="Efflux_drug-R_Bcr/CmlA"/>
</dbReference>
<dbReference type="GO" id="GO:1990961">
    <property type="term" value="P:xenobiotic detoxification by transmembrane export across the plasma membrane"/>
    <property type="evidence" value="ECO:0007669"/>
    <property type="project" value="InterPro"/>
</dbReference>
<evidence type="ECO:0000259" key="9">
    <source>
        <dbReference type="PROSITE" id="PS50850"/>
    </source>
</evidence>
<keyword evidence="8" id="KW-0997">Cell inner membrane</keyword>
<feature type="transmembrane region" description="Helical" evidence="8">
    <location>
        <begin position="280"/>
        <end position="301"/>
    </location>
</feature>
<accession>A0A1V3NU46</accession>
<dbReference type="GO" id="GO:0015385">
    <property type="term" value="F:sodium:proton antiporter activity"/>
    <property type="evidence" value="ECO:0007669"/>
    <property type="project" value="TreeGrafter"/>
</dbReference>
<feature type="transmembrane region" description="Helical" evidence="8">
    <location>
        <begin position="101"/>
        <end position="122"/>
    </location>
</feature>
<dbReference type="PROSITE" id="PS50850">
    <property type="entry name" value="MFS"/>
    <property type="match status" value="1"/>
</dbReference>